<dbReference type="Gene3D" id="3.40.800.20">
    <property type="entry name" value="Histone deacetylase domain"/>
    <property type="match status" value="1"/>
</dbReference>
<organism evidence="1 2">
    <name type="scientific">Rhodocollybia butyracea</name>
    <dbReference type="NCBI Taxonomy" id="206335"/>
    <lineage>
        <taxon>Eukaryota</taxon>
        <taxon>Fungi</taxon>
        <taxon>Dikarya</taxon>
        <taxon>Basidiomycota</taxon>
        <taxon>Agaricomycotina</taxon>
        <taxon>Agaricomycetes</taxon>
        <taxon>Agaricomycetidae</taxon>
        <taxon>Agaricales</taxon>
        <taxon>Marasmiineae</taxon>
        <taxon>Omphalotaceae</taxon>
        <taxon>Rhodocollybia</taxon>
    </lineage>
</organism>
<comment type="caution">
    <text evidence="1">The sequence shown here is derived from an EMBL/GenBank/DDBJ whole genome shotgun (WGS) entry which is preliminary data.</text>
</comment>
<sequence>MDASWPGYANIFINWDGGRHYAQESSSYDFCYVADCALAILLLKRTQPVLLTTLF</sequence>
<evidence type="ECO:0000313" key="1">
    <source>
        <dbReference type="EMBL" id="KAF9059271.1"/>
    </source>
</evidence>
<dbReference type="InterPro" id="IPR037138">
    <property type="entry name" value="His_deacetylse_dom_sf"/>
</dbReference>
<protein>
    <recommendedName>
        <fullName evidence="3">Histone deacetylase</fullName>
    </recommendedName>
</protein>
<dbReference type="InterPro" id="IPR023696">
    <property type="entry name" value="Ureohydrolase_dom_sf"/>
</dbReference>
<evidence type="ECO:0008006" key="3">
    <source>
        <dbReference type="Google" id="ProtNLM"/>
    </source>
</evidence>
<dbReference type="OrthoDB" id="73273at2759"/>
<reference evidence="1" key="1">
    <citation type="submission" date="2020-11" db="EMBL/GenBank/DDBJ databases">
        <authorList>
            <consortium name="DOE Joint Genome Institute"/>
            <person name="Ahrendt S."/>
            <person name="Riley R."/>
            <person name="Andreopoulos W."/>
            <person name="Labutti K."/>
            <person name="Pangilinan J."/>
            <person name="Ruiz-Duenas F.J."/>
            <person name="Barrasa J.M."/>
            <person name="Sanchez-Garcia M."/>
            <person name="Camarero S."/>
            <person name="Miyauchi S."/>
            <person name="Serrano A."/>
            <person name="Linde D."/>
            <person name="Babiker R."/>
            <person name="Drula E."/>
            <person name="Ayuso-Fernandez I."/>
            <person name="Pacheco R."/>
            <person name="Padilla G."/>
            <person name="Ferreira P."/>
            <person name="Barriuso J."/>
            <person name="Kellner H."/>
            <person name="Castanera R."/>
            <person name="Alfaro M."/>
            <person name="Ramirez L."/>
            <person name="Pisabarro A.G."/>
            <person name="Kuo A."/>
            <person name="Tritt A."/>
            <person name="Lipzen A."/>
            <person name="He G."/>
            <person name="Yan M."/>
            <person name="Ng V."/>
            <person name="Cullen D."/>
            <person name="Martin F."/>
            <person name="Rosso M.-N."/>
            <person name="Henrissat B."/>
            <person name="Hibbett D."/>
            <person name="Martinez A.T."/>
            <person name="Grigoriev I.V."/>
        </authorList>
    </citation>
    <scope>NUCLEOTIDE SEQUENCE</scope>
    <source>
        <strain evidence="1">AH 40177</strain>
    </source>
</reference>
<accession>A0A9P5P6P7</accession>
<name>A0A9P5P6P7_9AGAR</name>
<keyword evidence="2" id="KW-1185">Reference proteome</keyword>
<gene>
    <name evidence="1" type="ORF">BDP27DRAFT_1341763</name>
</gene>
<dbReference type="EMBL" id="JADNRY010000313">
    <property type="protein sequence ID" value="KAF9059271.1"/>
    <property type="molecule type" value="Genomic_DNA"/>
</dbReference>
<dbReference type="AlphaFoldDB" id="A0A9P5P6P7"/>
<evidence type="ECO:0000313" key="2">
    <source>
        <dbReference type="Proteomes" id="UP000772434"/>
    </source>
</evidence>
<dbReference type="Proteomes" id="UP000772434">
    <property type="component" value="Unassembled WGS sequence"/>
</dbReference>
<dbReference type="SUPFAM" id="SSF52768">
    <property type="entry name" value="Arginase/deacetylase"/>
    <property type="match status" value="1"/>
</dbReference>
<proteinExistence type="predicted"/>